<evidence type="ECO:0000256" key="1">
    <source>
        <dbReference type="SAM" id="MobiDB-lite"/>
    </source>
</evidence>
<keyword evidence="2" id="KW-1185">Reference proteome</keyword>
<feature type="compositionally biased region" description="Basic and acidic residues" evidence="1">
    <location>
        <begin position="252"/>
        <end position="262"/>
    </location>
</feature>
<dbReference type="Proteomes" id="UP000887565">
    <property type="component" value="Unplaced"/>
</dbReference>
<protein>
    <submittedName>
        <fullName evidence="3">Uncharacterized protein</fullName>
    </submittedName>
</protein>
<feature type="region of interest" description="Disordered" evidence="1">
    <location>
        <begin position="252"/>
        <end position="300"/>
    </location>
</feature>
<feature type="region of interest" description="Disordered" evidence="1">
    <location>
        <begin position="203"/>
        <end position="227"/>
    </location>
</feature>
<dbReference type="WBParaSite" id="nRc.2.0.1.t35067-RA">
    <property type="protein sequence ID" value="nRc.2.0.1.t35067-RA"/>
    <property type="gene ID" value="nRc.2.0.1.g35067"/>
</dbReference>
<organism evidence="2 3">
    <name type="scientific">Romanomermis culicivorax</name>
    <name type="common">Nematode worm</name>
    <dbReference type="NCBI Taxonomy" id="13658"/>
    <lineage>
        <taxon>Eukaryota</taxon>
        <taxon>Metazoa</taxon>
        <taxon>Ecdysozoa</taxon>
        <taxon>Nematoda</taxon>
        <taxon>Enoplea</taxon>
        <taxon>Dorylaimia</taxon>
        <taxon>Mermithida</taxon>
        <taxon>Mermithoidea</taxon>
        <taxon>Mermithidae</taxon>
        <taxon>Romanomermis</taxon>
    </lineage>
</organism>
<feature type="region of interest" description="Disordered" evidence="1">
    <location>
        <begin position="445"/>
        <end position="469"/>
    </location>
</feature>
<name>A0A915K8K7_ROMCU</name>
<evidence type="ECO:0000313" key="3">
    <source>
        <dbReference type="WBParaSite" id="nRc.2.0.1.t35067-RA"/>
    </source>
</evidence>
<dbReference type="AlphaFoldDB" id="A0A915K8K7"/>
<reference evidence="3" key="1">
    <citation type="submission" date="2022-11" db="UniProtKB">
        <authorList>
            <consortium name="WormBaseParasite"/>
        </authorList>
    </citation>
    <scope>IDENTIFICATION</scope>
</reference>
<evidence type="ECO:0000313" key="2">
    <source>
        <dbReference type="Proteomes" id="UP000887565"/>
    </source>
</evidence>
<feature type="compositionally biased region" description="Polar residues" evidence="1">
    <location>
        <begin position="263"/>
        <end position="274"/>
    </location>
</feature>
<proteinExistence type="predicted"/>
<sequence>MLFDYLLYLIDARWNELGDDFRRLVQEKCGSGQGGPSDRGKCNGRLTENELKMCKDYLHDFNNEDLKKKFSSMIEDFAYQFENDQIQGVKETLSSKRLSLGNLVHRSTSPVSTPSRRLYGPAVTPKMDTSTCKIESTSAWTEHTSDFSLQGTVSADSSCLLSDKKRRQKAPKVLEIVAMLESKNQQQLTGGVLKSNQQRTNRFSTLTEQQSTSATGTLERSGGNSQYSLSIKDRMNDFLAESLKLQNLEEKNADHSGEKKDQGQSLCRFSTPESLETKEVEKHKARSNENSPLNQPEKNKNADLFLLAPFAEMINVENKSPSKGRSSCIEIDKKSTGTFTCLKTYTDDNIDRDLADVAKRDLHELHVAQDQKELLLNECLETDVNLAIDEPSPEAQVFLADQANGDHNVHCLANARNFQEPETNGTGDKKKKSCPAKIACISHPPKTRPFDHSTNLTSVRSTVNPSTSSLRNVAVERRRRGVMESSFSSNDKRRRPARITNRTPTSAMTIADVMPSSPPPQTTSNVQRSRLYRYRSVEFDRITVSPLKSLSTSKKVGPERPNVRMTKAAILRSNAIRKNYSLQNSPLRNASFIK</sequence>
<accession>A0A915K8K7</accession>
<feature type="compositionally biased region" description="Polar residues" evidence="1">
    <location>
        <begin position="452"/>
        <end position="469"/>
    </location>
</feature>